<comment type="caution">
    <text evidence="2">The sequence shown here is derived from an EMBL/GenBank/DDBJ whole genome shotgun (WGS) entry which is preliminary data.</text>
</comment>
<dbReference type="InterPro" id="IPR000182">
    <property type="entry name" value="GNAT_dom"/>
</dbReference>
<evidence type="ECO:0000313" key="2">
    <source>
        <dbReference type="EMBL" id="MPN24643.1"/>
    </source>
</evidence>
<dbReference type="InterPro" id="IPR016181">
    <property type="entry name" value="Acyl_CoA_acyltransferase"/>
</dbReference>
<evidence type="ECO:0000259" key="1">
    <source>
        <dbReference type="PROSITE" id="PS51186"/>
    </source>
</evidence>
<name>A0A645GLP6_9ZZZZ</name>
<gene>
    <name evidence="2" type="ORF">SDC9_172045</name>
</gene>
<proteinExistence type="predicted"/>
<sequence>MFQSKWEFGLMAKDALALRQAVLVEEMGMDREDAFDHYDEIAAHIYVWDNEGPIAAGRIYPLGEATGIGAIVTDPSRRQEPFADLVLRILLDKAQTLAGDPIMASPLPEDIPLFSSFGFKKVGENAQVYTVPRGGICWHSDCHDD</sequence>
<dbReference type="SUPFAM" id="SSF55729">
    <property type="entry name" value="Acyl-CoA N-acyltransferases (Nat)"/>
    <property type="match status" value="1"/>
</dbReference>
<dbReference type="AlphaFoldDB" id="A0A645GLP6"/>
<keyword evidence="2" id="KW-0012">Acyltransferase</keyword>
<dbReference type="EC" id="2.3.1.-" evidence="2"/>
<reference evidence="2" key="1">
    <citation type="submission" date="2019-08" db="EMBL/GenBank/DDBJ databases">
        <authorList>
            <person name="Kucharzyk K."/>
            <person name="Murdoch R.W."/>
            <person name="Higgins S."/>
            <person name="Loffler F."/>
        </authorList>
    </citation>
    <scope>NUCLEOTIDE SEQUENCE</scope>
</reference>
<dbReference type="GO" id="GO:0016747">
    <property type="term" value="F:acyltransferase activity, transferring groups other than amino-acyl groups"/>
    <property type="evidence" value="ECO:0007669"/>
    <property type="project" value="InterPro"/>
</dbReference>
<protein>
    <submittedName>
        <fullName evidence="2">Acetyltransferase</fullName>
        <ecNumber evidence="2">2.3.1.-</ecNumber>
    </submittedName>
</protein>
<keyword evidence="2" id="KW-0808">Transferase</keyword>
<dbReference type="Gene3D" id="3.40.630.30">
    <property type="match status" value="1"/>
</dbReference>
<organism evidence="2">
    <name type="scientific">bioreactor metagenome</name>
    <dbReference type="NCBI Taxonomy" id="1076179"/>
    <lineage>
        <taxon>unclassified sequences</taxon>
        <taxon>metagenomes</taxon>
        <taxon>ecological metagenomes</taxon>
    </lineage>
</organism>
<accession>A0A645GLP6</accession>
<dbReference type="PROSITE" id="PS51186">
    <property type="entry name" value="GNAT"/>
    <property type="match status" value="1"/>
</dbReference>
<dbReference type="EMBL" id="VSSQ01073560">
    <property type="protein sequence ID" value="MPN24643.1"/>
    <property type="molecule type" value="Genomic_DNA"/>
</dbReference>
<feature type="domain" description="N-acetyltransferase" evidence="1">
    <location>
        <begin position="1"/>
        <end position="143"/>
    </location>
</feature>